<keyword evidence="7" id="KW-0732">Signal</keyword>
<dbReference type="GO" id="GO:0005459">
    <property type="term" value="F:UDP-galactose transmembrane transporter activity"/>
    <property type="evidence" value="ECO:0007669"/>
    <property type="project" value="TreeGrafter"/>
</dbReference>
<evidence type="ECO:0000256" key="2">
    <source>
        <dbReference type="ARBA" id="ARBA00022448"/>
    </source>
</evidence>
<protein>
    <recommendedName>
        <fullName evidence="9">Sugar phosphate transporter domain-containing protein</fullName>
    </recommendedName>
</protein>
<dbReference type="GO" id="GO:0005789">
    <property type="term" value="C:endoplasmic reticulum membrane"/>
    <property type="evidence" value="ECO:0007669"/>
    <property type="project" value="TreeGrafter"/>
</dbReference>
<dbReference type="GO" id="GO:0000139">
    <property type="term" value="C:Golgi membrane"/>
    <property type="evidence" value="ECO:0007669"/>
    <property type="project" value="TreeGrafter"/>
</dbReference>
<dbReference type="Pfam" id="PF08449">
    <property type="entry name" value="UAA"/>
    <property type="match status" value="1"/>
</dbReference>
<gene>
    <name evidence="8" type="ORF">MPOL1434_LOCUS3440</name>
</gene>
<dbReference type="PANTHER" id="PTHR10778">
    <property type="entry name" value="SOLUTE CARRIER FAMILY 35 MEMBER B"/>
    <property type="match status" value="1"/>
</dbReference>
<dbReference type="InterPro" id="IPR037185">
    <property type="entry name" value="EmrE-like"/>
</dbReference>
<dbReference type="SUPFAM" id="SSF103481">
    <property type="entry name" value="Multidrug resistance efflux transporter EmrE"/>
    <property type="match status" value="1"/>
</dbReference>
<evidence type="ECO:0008006" key="9">
    <source>
        <dbReference type="Google" id="ProtNLM"/>
    </source>
</evidence>
<evidence type="ECO:0000256" key="1">
    <source>
        <dbReference type="ARBA" id="ARBA00004141"/>
    </source>
</evidence>
<comment type="subcellular location">
    <subcellularLocation>
        <location evidence="1">Membrane</location>
        <topology evidence="1">Multi-pass membrane protein</topology>
    </subcellularLocation>
</comment>
<evidence type="ECO:0000256" key="3">
    <source>
        <dbReference type="ARBA" id="ARBA00022692"/>
    </source>
</evidence>
<sequence length="177" mass="19028">MGKKKGGVSTSTPLGVMFILLSLFMDGVTAGVQKRLKADLGKVGVKPKPYDFMFWTNLYMMCVALATAMILGEVSSGMAYCSANPEIFSLIVKFSVCSAIGQSFIFYTVATFDPLVCSTVTTTRKIFSVLLSIFTKGHNLSSSGWAGISLAIGGILSEIQAKYSASRARHYKSKVSM</sequence>
<evidence type="ECO:0000256" key="5">
    <source>
        <dbReference type="ARBA" id="ARBA00023136"/>
    </source>
</evidence>
<keyword evidence="2" id="KW-0813">Transport</keyword>
<keyword evidence="4 6" id="KW-1133">Transmembrane helix</keyword>
<feature type="signal peptide" evidence="7">
    <location>
        <begin position="1"/>
        <end position="30"/>
    </location>
</feature>
<evidence type="ECO:0000313" key="8">
    <source>
        <dbReference type="EMBL" id="CAD8365461.1"/>
    </source>
</evidence>
<name>A0A7S0FKQ1_9STRA</name>
<evidence type="ECO:0000256" key="6">
    <source>
        <dbReference type="SAM" id="Phobius"/>
    </source>
</evidence>
<dbReference type="GO" id="GO:0005460">
    <property type="term" value="F:UDP-glucose transmembrane transporter activity"/>
    <property type="evidence" value="ECO:0007669"/>
    <property type="project" value="TreeGrafter"/>
</dbReference>
<proteinExistence type="predicted"/>
<keyword evidence="5 6" id="KW-0472">Membrane</keyword>
<evidence type="ECO:0000256" key="4">
    <source>
        <dbReference type="ARBA" id="ARBA00022989"/>
    </source>
</evidence>
<feature type="chain" id="PRO_5031561325" description="Sugar phosphate transporter domain-containing protein" evidence="7">
    <location>
        <begin position="31"/>
        <end position="177"/>
    </location>
</feature>
<dbReference type="EMBL" id="HBEJ01005885">
    <property type="protein sequence ID" value="CAD8365461.1"/>
    <property type="molecule type" value="Transcribed_RNA"/>
</dbReference>
<feature type="transmembrane region" description="Helical" evidence="6">
    <location>
        <begin position="54"/>
        <end position="75"/>
    </location>
</feature>
<evidence type="ECO:0000256" key="7">
    <source>
        <dbReference type="SAM" id="SignalP"/>
    </source>
</evidence>
<dbReference type="AlphaFoldDB" id="A0A7S0FKQ1"/>
<keyword evidence="3 6" id="KW-0812">Transmembrane</keyword>
<feature type="transmembrane region" description="Helical" evidence="6">
    <location>
        <begin position="87"/>
        <end position="110"/>
    </location>
</feature>
<dbReference type="InterPro" id="IPR013657">
    <property type="entry name" value="SCL35B1-4/HUT1"/>
</dbReference>
<reference evidence="8" key="1">
    <citation type="submission" date="2021-01" db="EMBL/GenBank/DDBJ databases">
        <authorList>
            <person name="Corre E."/>
            <person name="Pelletier E."/>
            <person name="Niang G."/>
            <person name="Scheremetjew M."/>
            <person name="Finn R."/>
            <person name="Kale V."/>
            <person name="Holt S."/>
            <person name="Cochrane G."/>
            <person name="Meng A."/>
            <person name="Brown T."/>
            <person name="Cohen L."/>
        </authorList>
    </citation>
    <scope>NUCLEOTIDE SEQUENCE</scope>
    <source>
        <strain evidence="8">CCMP3303</strain>
    </source>
</reference>
<dbReference type="PANTHER" id="PTHR10778:SF18">
    <property type="entry name" value="SUGAR PHOSPHATE TRANSPORTER DOMAIN-CONTAINING PROTEIN"/>
    <property type="match status" value="1"/>
</dbReference>
<accession>A0A7S0FKQ1</accession>
<organism evidence="8">
    <name type="scientific">Minutocellus polymorphus</name>
    <dbReference type="NCBI Taxonomy" id="265543"/>
    <lineage>
        <taxon>Eukaryota</taxon>
        <taxon>Sar</taxon>
        <taxon>Stramenopiles</taxon>
        <taxon>Ochrophyta</taxon>
        <taxon>Bacillariophyta</taxon>
        <taxon>Mediophyceae</taxon>
        <taxon>Cymatosirophycidae</taxon>
        <taxon>Cymatosirales</taxon>
        <taxon>Cymatosiraceae</taxon>
        <taxon>Minutocellus</taxon>
    </lineage>
</organism>